<dbReference type="Pfam" id="PF16741">
    <property type="entry name" value="mRNA_decap_C"/>
    <property type="match status" value="1"/>
</dbReference>
<feature type="compositionally biased region" description="Low complexity" evidence="6">
    <location>
        <begin position="249"/>
        <end position="258"/>
    </location>
</feature>
<dbReference type="PANTHER" id="PTHR16290:SF0">
    <property type="entry name" value="DECAPPING PROTEIN 1, ISOFORM A"/>
    <property type="match status" value="1"/>
</dbReference>
<protein>
    <recommendedName>
        <fullName evidence="7">mRNA-decapping enzyme C-terminal domain-containing protein</fullName>
    </recommendedName>
</protein>
<feature type="region of interest" description="Disordered" evidence="6">
    <location>
        <begin position="371"/>
        <end position="423"/>
    </location>
</feature>
<reference evidence="9" key="2">
    <citation type="submission" date="2023-11" db="UniProtKB">
        <authorList>
            <consortium name="WormBaseParasite"/>
        </authorList>
    </citation>
    <scope>IDENTIFICATION</scope>
</reference>
<evidence type="ECO:0000256" key="4">
    <source>
        <dbReference type="ARBA" id="ARBA00022664"/>
    </source>
</evidence>
<dbReference type="InterPro" id="IPR011993">
    <property type="entry name" value="PH-like_dom_sf"/>
</dbReference>
<keyword evidence="3" id="KW-0963">Cytoplasm</keyword>
<dbReference type="WBParaSite" id="SRDH1_37630.1">
    <property type="protein sequence ID" value="SRDH1_37630.1"/>
    <property type="gene ID" value="SRDH1_37630"/>
</dbReference>
<accession>A0AA85F5M2</accession>
<feature type="region of interest" description="Disordered" evidence="6">
    <location>
        <begin position="179"/>
        <end position="199"/>
    </location>
</feature>
<dbReference type="Proteomes" id="UP000050792">
    <property type="component" value="Unassembled WGS sequence"/>
</dbReference>
<feature type="domain" description="mRNA-decapping enzyme C-terminal" evidence="7">
    <location>
        <begin position="488"/>
        <end position="525"/>
    </location>
</feature>
<feature type="compositionally biased region" description="Basic and acidic residues" evidence="6">
    <location>
        <begin position="400"/>
        <end position="410"/>
    </location>
</feature>
<proteinExistence type="inferred from homology"/>
<dbReference type="GO" id="GO:0008047">
    <property type="term" value="F:enzyme activator activity"/>
    <property type="evidence" value="ECO:0007669"/>
    <property type="project" value="InterPro"/>
</dbReference>
<dbReference type="PANTHER" id="PTHR16290">
    <property type="entry name" value="TRANSCRIPTION FACTOR SMIF DECAPPING ENZYME DCP1"/>
    <property type="match status" value="1"/>
</dbReference>
<evidence type="ECO:0000256" key="3">
    <source>
        <dbReference type="ARBA" id="ARBA00022490"/>
    </source>
</evidence>
<evidence type="ECO:0000313" key="9">
    <source>
        <dbReference type="WBParaSite" id="SRDH1_37630.1"/>
    </source>
</evidence>
<feature type="compositionally biased region" description="Polar residues" evidence="6">
    <location>
        <begin position="411"/>
        <end position="423"/>
    </location>
</feature>
<keyword evidence="5" id="KW-0866">Nonsense-mediated mRNA decay</keyword>
<evidence type="ECO:0000259" key="7">
    <source>
        <dbReference type="Pfam" id="PF16741"/>
    </source>
</evidence>
<keyword evidence="4" id="KW-0507">mRNA processing</keyword>
<dbReference type="InterPro" id="IPR031953">
    <property type="entry name" value="mRNA_decap_C"/>
</dbReference>
<dbReference type="GO" id="GO:0003729">
    <property type="term" value="F:mRNA binding"/>
    <property type="evidence" value="ECO:0007669"/>
    <property type="project" value="TreeGrafter"/>
</dbReference>
<reference evidence="8" key="1">
    <citation type="submission" date="2022-06" db="EMBL/GenBank/DDBJ databases">
        <authorList>
            <person name="Berger JAMES D."/>
            <person name="Berger JAMES D."/>
        </authorList>
    </citation>
    <scope>NUCLEOTIDE SEQUENCE [LARGE SCALE GENOMIC DNA]</scope>
</reference>
<dbReference type="GO" id="GO:0031087">
    <property type="term" value="P:deadenylation-independent decapping of nuclear-transcribed mRNA"/>
    <property type="evidence" value="ECO:0007669"/>
    <property type="project" value="TreeGrafter"/>
</dbReference>
<dbReference type="Gene3D" id="6.10.140.2030">
    <property type="match status" value="1"/>
</dbReference>
<feature type="compositionally biased region" description="Low complexity" evidence="6">
    <location>
        <begin position="179"/>
        <end position="198"/>
    </location>
</feature>
<comment type="subcellular location">
    <subcellularLocation>
        <location evidence="1">Cytoplasm</location>
    </subcellularLocation>
</comment>
<comment type="similarity">
    <text evidence="2">Belongs to the DCP1 family.</text>
</comment>
<dbReference type="AlphaFoldDB" id="A0AA85F5M2"/>
<evidence type="ECO:0000313" key="8">
    <source>
        <dbReference type="Proteomes" id="UP000050792"/>
    </source>
</evidence>
<organism evidence="8 9">
    <name type="scientific">Schistosoma rodhaini</name>
    <dbReference type="NCBI Taxonomy" id="6188"/>
    <lineage>
        <taxon>Eukaryota</taxon>
        <taxon>Metazoa</taxon>
        <taxon>Spiralia</taxon>
        <taxon>Lophotrochozoa</taxon>
        <taxon>Platyhelminthes</taxon>
        <taxon>Trematoda</taxon>
        <taxon>Digenea</taxon>
        <taxon>Strigeidida</taxon>
        <taxon>Schistosomatoidea</taxon>
        <taxon>Schistosomatidae</taxon>
        <taxon>Schistosoma</taxon>
    </lineage>
</organism>
<keyword evidence="8" id="KW-1185">Reference proteome</keyword>
<dbReference type="InterPro" id="IPR010334">
    <property type="entry name" value="Dcp1"/>
</dbReference>
<evidence type="ECO:0000256" key="2">
    <source>
        <dbReference type="ARBA" id="ARBA00008778"/>
    </source>
</evidence>
<dbReference type="GO" id="GO:0000184">
    <property type="term" value="P:nuclear-transcribed mRNA catabolic process, nonsense-mediated decay"/>
    <property type="evidence" value="ECO:0007669"/>
    <property type="project" value="UniProtKB-KW"/>
</dbReference>
<dbReference type="CDD" id="cd13182">
    <property type="entry name" value="EVH1-like_Dcp1"/>
    <property type="match status" value="1"/>
</dbReference>
<feature type="region of interest" description="Disordered" evidence="6">
    <location>
        <begin position="249"/>
        <end position="269"/>
    </location>
</feature>
<evidence type="ECO:0000256" key="5">
    <source>
        <dbReference type="ARBA" id="ARBA00023161"/>
    </source>
</evidence>
<dbReference type="Gene3D" id="2.30.29.30">
    <property type="entry name" value="Pleckstrin-homology domain (PH domain)/Phosphotyrosine-binding domain (PTB)"/>
    <property type="match status" value="1"/>
</dbReference>
<dbReference type="Pfam" id="PF06058">
    <property type="entry name" value="DCP1"/>
    <property type="match status" value="1"/>
</dbReference>
<evidence type="ECO:0000256" key="6">
    <source>
        <dbReference type="SAM" id="MobiDB-lite"/>
    </source>
</evidence>
<name>A0AA85F5M2_9TREM</name>
<dbReference type="SUPFAM" id="SSF50729">
    <property type="entry name" value="PH domain-like"/>
    <property type="match status" value="1"/>
</dbReference>
<evidence type="ECO:0000256" key="1">
    <source>
        <dbReference type="ARBA" id="ARBA00004496"/>
    </source>
</evidence>
<dbReference type="GO" id="GO:0000932">
    <property type="term" value="C:P-body"/>
    <property type="evidence" value="ECO:0007669"/>
    <property type="project" value="TreeGrafter"/>
</dbReference>
<dbReference type="GO" id="GO:0000290">
    <property type="term" value="P:deadenylation-dependent decapping of nuclear-transcribed mRNA"/>
    <property type="evidence" value="ECO:0007669"/>
    <property type="project" value="InterPro"/>
</dbReference>
<dbReference type="GO" id="GO:0006397">
    <property type="term" value="P:mRNA processing"/>
    <property type="evidence" value="ECO:0007669"/>
    <property type="project" value="UniProtKB-KW"/>
</dbReference>
<sequence>MKEEDELNLTVIQTYDKYCTQILDKSPSAHVYSFQSDKNAWAKTKTGGIFFLYKRSKVPFFAFMILNRKSPTLNQIELVTASLQLQLHCPFLLYKTSKGDIFSIWFFSGSDCERIAEKLGKLVHDAGGFGLKIAPTNQSTNSKSKSSNSVMNSMVVAPKSPETVTKGLNQLMDFVRASNENSKSNSSNPSKVNDNVSNHFEGPNIFDMLHKAEADFNSGSNRSVSQSDITVKNELQRFRTACNLPVSNGNNSFGNHSGPVASGVSSRKNKLSSGSSQIVNHISVAELEEQLLQEHISLPEKVDGLKSHSKVSGELKTVVATDDSSPDDQVLSHVSAMESPACYLQGHKDTRVDRNRRLLSDDAGYVDDVDDEEACENRSGRGLPKSYGVGQRKQRRHIRQQHDSLSDEIHSPSNLSVNRNKPSNITPKCKTIIGEDTLVTPDMLTGVPSSIFPGIMSGFNYDRHTVSSPFSENKAPISSTEKSATSEYLTKDQLRETLIHLLQTDDDFVHRIHTGYVNVLEKRLPKNFSCINKEKNIHGLIN</sequence>